<name>A0A820EMY6_9BILA</name>
<accession>A0A820EMY6</accession>
<evidence type="ECO:0000313" key="13">
    <source>
        <dbReference type="EMBL" id="CAF4248500.1"/>
    </source>
</evidence>
<keyword evidence="7" id="KW-0915">Sodium</keyword>
<evidence type="ECO:0000256" key="6">
    <source>
        <dbReference type="ARBA" id="ARBA00022989"/>
    </source>
</evidence>
<evidence type="ECO:0000313" key="14">
    <source>
        <dbReference type="Proteomes" id="UP000663868"/>
    </source>
</evidence>
<evidence type="ECO:0000256" key="5">
    <source>
        <dbReference type="ARBA" id="ARBA00022692"/>
    </source>
</evidence>
<dbReference type="PROSITE" id="PS50283">
    <property type="entry name" value="NA_SOLUT_SYMP_3"/>
    <property type="match status" value="1"/>
</dbReference>
<sequence>MVLRTLSIVDYVILISLLLSSAVIGALFGFVKSKKSSAKEFLLADGGMGVIPTALSIMVSFLSAITLLGTPSEVYVYGTMYCYQGISWTIASTVTALVFMPKFREINCTSAYEYLEKRFDRKVRMCASFAFSFFMVNNLN</sequence>
<dbReference type="InterPro" id="IPR038377">
    <property type="entry name" value="Na/Glc_symporter_sf"/>
</dbReference>
<dbReference type="GO" id="GO:0015293">
    <property type="term" value="F:symporter activity"/>
    <property type="evidence" value="ECO:0007669"/>
    <property type="project" value="TreeGrafter"/>
</dbReference>
<dbReference type="InterPro" id="IPR001734">
    <property type="entry name" value="Na/solute_symporter"/>
</dbReference>
<keyword evidence="8" id="KW-0406">Ion transport</keyword>
<proteinExistence type="inferred from homology"/>
<reference evidence="13" key="1">
    <citation type="submission" date="2021-02" db="EMBL/GenBank/DDBJ databases">
        <authorList>
            <person name="Nowell W R."/>
        </authorList>
    </citation>
    <scope>NUCLEOTIDE SEQUENCE</scope>
</reference>
<evidence type="ECO:0000256" key="12">
    <source>
        <dbReference type="SAM" id="Phobius"/>
    </source>
</evidence>
<organism evidence="13 14">
    <name type="scientific">Adineta steineri</name>
    <dbReference type="NCBI Taxonomy" id="433720"/>
    <lineage>
        <taxon>Eukaryota</taxon>
        <taxon>Metazoa</taxon>
        <taxon>Spiralia</taxon>
        <taxon>Gnathifera</taxon>
        <taxon>Rotifera</taxon>
        <taxon>Eurotatoria</taxon>
        <taxon>Bdelloidea</taxon>
        <taxon>Adinetida</taxon>
        <taxon>Adinetidae</taxon>
        <taxon>Adineta</taxon>
    </lineage>
</organism>
<dbReference type="Pfam" id="PF00474">
    <property type="entry name" value="SSF"/>
    <property type="match status" value="1"/>
</dbReference>
<dbReference type="Proteomes" id="UP000663868">
    <property type="component" value="Unassembled WGS sequence"/>
</dbReference>
<keyword evidence="3" id="KW-0813">Transport</keyword>
<keyword evidence="6 12" id="KW-1133">Transmembrane helix</keyword>
<dbReference type="GO" id="GO:0006814">
    <property type="term" value="P:sodium ion transport"/>
    <property type="evidence" value="ECO:0007669"/>
    <property type="project" value="UniProtKB-KW"/>
</dbReference>
<comment type="subcellular location">
    <subcellularLocation>
        <location evidence="1">Cell membrane</location>
        <topology evidence="1">Multi-pass membrane protein</topology>
    </subcellularLocation>
</comment>
<dbReference type="Gene3D" id="1.20.1730.10">
    <property type="entry name" value="Sodium/glucose cotransporter"/>
    <property type="match status" value="1"/>
</dbReference>
<evidence type="ECO:0000256" key="4">
    <source>
        <dbReference type="ARBA" id="ARBA00022475"/>
    </source>
</evidence>
<evidence type="ECO:0000256" key="2">
    <source>
        <dbReference type="ARBA" id="ARBA00006434"/>
    </source>
</evidence>
<dbReference type="EMBL" id="CAJOBB010010655">
    <property type="protein sequence ID" value="CAF4248500.1"/>
    <property type="molecule type" value="Genomic_DNA"/>
</dbReference>
<feature type="transmembrane region" description="Helical" evidence="12">
    <location>
        <begin position="74"/>
        <end position="100"/>
    </location>
</feature>
<feature type="transmembrane region" description="Helical" evidence="12">
    <location>
        <begin position="12"/>
        <end position="31"/>
    </location>
</feature>
<evidence type="ECO:0000256" key="9">
    <source>
        <dbReference type="ARBA" id="ARBA00023136"/>
    </source>
</evidence>
<keyword evidence="4" id="KW-1003">Cell membrane</keyword>
<protein>
    <submittedName>
        <fullName evidence="13">Uncharacterized protein</fullName>
    </submittedName>
</protein>
<dbReference type="PANTHER" id="PTHR42985">
    <property type="entry name" value="SODIUM-COUPLED MONOCARBOXYLATE TRANSPORTER"/>
    <property type="match status" value="1"/>
</dbReference>
<comment type="similarity">
    <text evidence="2 11">Belongs to the sodium:solute symporter (SSF) (TC 2.A.21) family.</text>
</comment>
<gene>
    <name evidence="13" type="ORF">KXQ929_LOCUS42673</name>
</gene>
<evidence type="ECO:0000256" key="11">
    <source>
        <dbReference type="RuleBase" id="RU362091"/>
    </source>
</evidence>
<dbReference type="PANTHER" id="PTHR42985:SF2">
    <property type="entry name" value="SODIUM-DEPENDENT MULTIVITAMIN TRANSPORTER"/>
    <property type="match status" value="1"/>
</dbReference>
<keyword evidence="5 12" id="KW-0812">Transmembrane</keyword>
<dbReference type="InterPro" id="IPR051163">
    <property type="entry name" value="Sodium:Solute_Symporter_SSF"/>
</dbReference>
<feature type="transmembrane region" description="Helical" evidence="12">
    <location>
        <begin position="43"/>
        <end position="68"/>
    </location>
</feature>
<keyword evidence="10" id="KW-0739">Sodium transport</keyword>
<evidence type="ECO:0000256" key="7">
    <source>
        <dbReference type="ARBA" id="ARBA00023053"/>
    </source>
</evidence>
<evidence type="ECO:0000256" key="8">
    <source>
        <dbReference type="ARBA" id="ARBA00023065"/>
    </source>
</evidence>
<dbReference type="GO" id="GO:0005886">
    <property type="term" value="C:plasma membrane"/>
    <property type="evidence" value="ECO:0007669"/>
    <property type="project" value="UniProtKB-SubCell"/>
</dbReference>
<keyword evidence="9 12" id="KW-0472">Membrane</keyword>
<evidence type="ECO:0000256" key="3">
    <source>
        <dbReference type="ARBA" id="ARBA00022448"/>
    </source>
</evidence>
<evidence type="ECO:0000256" key="10">
    <source>
        <dbReference type="ARBA" id="ARBA00023201"/>
    </source>
</evidence>
<dbReference type="AlphaFoldDB" id="A0A820EMY6"/>
<evidence type="ECO:0000256" key="1">
    <source>
        <dbReference type="ARBA" id="ARBA00004651"/>
    </source>
</evidence>
<comment type="caution">
    <text evidence="13">The sequence shown here is derived from an EMBL/GenBank/DDBJ whole genome shotgun (WGS) entry which is preliminary data.</text>
</comment>